<protein>
    <submittedName>
        <fullName evidence="3">Secreted protein</fullName>
    </submittedName>
</protein>
<gene>
    <name evidence="1" type="ORF">HPBE_LOCUS11222</name>
</gene>
<reference evidence="3" key="2">
    <citation type="submission" date="2019-09" db="UniProtKB">
        <authorList>
            <consortium name="WormBaseParasite"/>
        </authorList>
    </citation>
    <scope>IDENTIFICATION</scope>
</reference>
<proteinExistence type="predicted"/>
<accession>A0A183FT62</accession>
<keyword evidence="2" id="KW-1185">Reference proteome</keyword>
<dbReference type="AlphaFoldDB" id="A0A183FT62"/>
<dbReference type="Proteomes" id="UP000050761">
    <property type="component" value="Unassembled WGS sequence"/>
</dbReference>
<evidence type="ECO:0000313" key="3">
    <source>
        <dbReference type="WBParaSite" id="HPBE_0001122101-mRNA-1"/>
    </source>
</evidence>
<organism evidence="2 3">
    <name type="scientific">Heligmosomoides polygyrus</name>
    <name type="common">Parasitic roundworm</name>
    <dbReference type="NCBI Taxonomy" id="6339"/>
    <lineage>
        <taxon>Eukaryota</taxon>
        <taxon>Metazoa</taxon>
        <taxon>Ecdysozoa</taxon>
        <taxon>Nematoda</taxon>
        <taxon>Chromadorea</taxon>
        <taxon>Rhabditida</taxon>
        <taxon>Rhabditina</taxon>
        <taxon>Rhabditomorpha</taxon>
        <taxon>Strongyloidea</taxon>
        <taxon>Heligmosomidae</taxon>
        <taxon>Heligmosomoides</taxon>
    </lineage>
</organism>
<dbReference type="EMBL" id="UZAH01027026">
    <property type="protein sequence ID" value="VDO87866.1"/>
    <property type="molecule type" value="Genomic_DNA"/>
</dbReference>
<name>A0A183FT62_HELPZ</name>
<evidence type="ECO:0000313" key="2">
    <source>
        <dbReference type="Proteomes" id="UP000050761"/>
    </source>
</evidence>
<sequence>MARPSHVLIWKPVMGTSAAVVNSPTSQNLPSDAVRGQRKKCTSLVRIFTADRSRCEAGRSRRINGIAIRVGGHMSLTARRHIVAVGKSRRYGPKENGGLGQV</sequence>
<dbReference type="WBParaSite" id="HPBE_0001122101-mRNA-1">
    <property type="protein sequence ID" value="HPBE_0001122101-mRNA-1"/>
    <property type="gene ID" value="HPBE_0001122101"/>
</dbReference>
<reference evidence="1 2" key="1">
    <citation type="submission" date="2018-11" db="EMBL/GenBank/DDBJ databases">
        <authorList>
            <consortium name="Pathogen Informatics"/>
        </authorList>
    </citation>
    <scope>NUCLEOTIDE SEQUENCE [LARGE SCALE GENOMIC DNA]</scope>
</reference>
<evidence type="ECO:0000313" key="1">
    <source>
        <dbReference type="EMBL" id="VDO87866.1"/>
    </source>
</evidence>
<accession>A0A3P7YIH1</accession>